<evidence type="ECO:0000313" key="8">
    <source>
        <dbReference type="EMBL" id="RJX39870.1"/>
    </source>
</evidence>
<dbReference type="NCBIfam" id="TIGR01728">
    <property type="entry name" value="SsuA_fam"/>
    <property type="match status" value="1"/>
</dbReference>
<evidence type="ECO:0000259" key="7">
    <source>
        <dbReference type="SMART" id="SM00062"/>
    </source>
</evidence>
<accession>A0A3A6PHV3</accession>
<dbReference type="PANTHER" id="PTHR30024:SF47">
    <property type="entry name" value="TAURINE-BINDING PERIPLASMIC PROTEIN"/>
    <property type="match status" value="1"/>
</dbReference>
<dbReference type="InterPro" id="IPR010067">
    <property type="entry name" value="ABC_SsuA_sub-bd"/>
</dbReference>
<dbReference type="EMBL" id="QXQB01000002">
    <property type="protein sequence ID" value="RJX39870.1"/>
    <property type="molecule type" value="Genomic_DNA"/>
</dbReference>
<dbReference type="Pfam" id="PF09084">
    <property type="entry name" value="NMT1"/>
    <property type="match status" value="1"/>
</dbReference>
<keyword evidence="3" id="KW-0813">Transport</keyword>
<gene>
    <name evidence="8" type="ORF">D3P09_10790</name>
</gene>
<dbReference type="AlphaFoldDB" id="A0A3A6PHV3"/>
<dbReference type="CDD" id="cd01008">
    <property type="entry name" value="PBP2_NrtA_SsuA_CpmA_like"/>
    <property type="match status" value="1"/>
</dbReference>
<evidence type="ECO:0000256" key="2">
    <source>
        <dbReference type="ARBA" id="ARBA00010742"/>
    </source>
</evidence>
<reference evidence="8 9" key="1">
    <citation type="submission" date="2018-09" db="EMBL/GenBank/DDBJ databases">
        <title>Paenibacillus aracenensis nov. sp. isolated from a cave in southern Spain.</title>
        <authorList>
            <person name="Jurado V."/>
            <person name="Gutierrez-Patricio S."/>
            <person name="Gonzalez-Pimentel J.L."/>
            <person name="Miller A.Z."/>
            <person name="Laiz L."/>
            <person name="Saiz-Jimenez C."/>
        </authorList>
    </citation>
    <scope>NUCLEOTIDE SEQUENCE [LARGE SCALE GENOMIC DNA]</scope>
    <source>
        <strain evidence="8 9">JCM 19203</strain>
    </source>
</reference>
<feature type="compositionally biased region" description="Low complexity" evidence="5">
    <location>
        <begin position="32"/>
        <end position="55"/>
    </location>
</feature>
<evidence type="ECO:0000256" key="5">
    <source>
        <dbReference type="SAM" id="MobiDB-lite"/>
    </source>
</evidence>
<feature type="chain" id="PRO_5039230151" evidence="6">
    <location>
        <begin position="25"/>
        <end position="371"/>
    </location>
</feature>
<dbReference type="SUPFAM" id="SSF53850">
    <property type="entry name" value="Periplasmic binding protein-like II"/>
    <property type="match status" value="1"/>
</dbReference>
<dbReference type="GO" id="GO:0042597">
    <property type="term" value="C:periplasmic space"/>
    <property type="evidence" value="ECO:0007669"/>
    <property type="project" value="UniProtKB-SubCell"/>
</dbReference>
<comment type="caution">
    <text evidence="8">The sequence shown here is derived from an EMBL/GenBank/DDBJ whole genome shotgun (WGS) entry which is preliminary data.</text>
</comment>
<protein>
    <submittedName>
        <fullName evidence="8">ABC transporter substrate-binding protein</fullName>
    </submittedName>
</protein>
<evidence type="ECO:0000256" key="4">
    <source>
        <dbReference type="ARBA" id="ARBA00022729"/>
    </source>
</evidence>
<feature type="domain" description="Solute-binding protein family 3/N-terminal" evidence="7">
    <location>
        <begin position="67"/>
        <end position="307"/>
    </location>
</feature>
<evidence type="ECO:0000256" key="6">
    <source>
        <dbReference type="SAM" id="SignalP"/>
    </source>
</evidence>
<dbReference type="PANTHER" id="PTHR30024">
    <property type="entry name" value="ALIPHATIC SULFONATES-BINDING PROTEIN-RELATED"/>
    <property type="match status" value="1"/>
</dbReference>
<dbReference type="InterPro" id="IPR015168">
    <property type="entry name" value="SsuA/THI5"/>
</dbReference>
<keyword evidence="9" id="KW-1185">Reference proteome</keyword>
<dbReference type="OrthoDB" id="286202at2"/>
<dbReference type="Proteomes" id="UP000267798">
    <property type="component" value="Unassembled WGS sequence"/>
</dbReference>
<evidence type="ECO:0000256" key="1">
    <source>
        <dbReference type="ARBA" id="ARBA00004418"/>
    </source>
</evidence>
<dbReference type="Gene3D" id="3.40.190.10">
    <property type="entry name" value="Periplasmic binding protein-like II"/>
    <property type="match status" value="2"/>
</dbReference>
<proteinExistence type="inferred from homology"/>
<comment type="subcellular location">
    <subcellularLocation>
        <location evidence="1">Periplasm</location>
    </subcellularLocation>
</comment>
<dbReference type="InterPro" id="IPR001638">
    <property type="entry name" value="Solute-binding_3/MltF_N"/>
</dbReference>
<sequence length="371" mass="38986">MFKKRQSNLSFLILLFVAFTVLLAACGSSTKPAPSASTQPSVSPSPSAPAATTEPSEPPAPALETTSLSIGTARDTQLSPLIVIASEEGYFKEEGLEVKIELFAAGPDVTAALGSKSIQLGSSGDIPPIIAKASGLPIEIIAQQADISGVQTLVVNPDKIKTPADLNGKKVAYVPGTVSEAFFLRIVEKYGVDATSIEPFKIGPTELVPAFQAGNIDAFVIWQPVALNGVKSGGVALLTGKESHVPGEEGPQQLIHSYSVLIGHSDFADKHPETVKAVLRALNKSVGFIQSNPDEAAAHIAKTLGQDAADIKTLIALNHYALDLTPELTGALETISKFLLDNEKIKEVPDFNTFIDTSYLKAVDPGLVTIP</sequence>
<dbReference type="PROSITE" id="PS51257">
    <property type="entry name" value="PROKAR_LIPOPROTEIN"/>
    <property type="match status" value="1"/>
</dbReference>
<feature type="signal peptide" evidence="6">
    <location>
        <begin position="1"/>
        <end position="24"/>
    </location>
</feature>
<dbReference type="GO" id="GO:0016020">
    <property type="term" value="C:membrane"/>
    <property type="evidence" value="ECO:0007669"/>
    <property type="project" value="InterPro"/>
</dbReference>
<comment type="similarity">
    <text evidence="2">Belongs to the bacterial solute-binding protein SsuA/TauA family.</text>
</comment>
<feature type="region of interest" description="Disordered" evidence="5">
    <location>
        <begin position="31"/>
        <end position="69"/>
    </location>
</feature>
<name>A0A3A6PHV3_9BACL</name>
<dbReference type="RefSeq" id="WP_120109690.1">
    <property type="nucleotide sequence ID" value="NZ_QXQB01000002.1"/>
</dbReference>
<keyword evidence="4 6" id="KW-0732">Signal</keyword>
<evidence type="ECO:0000313" key="9">
    <source>
        <dbReference type="Proteomes" id="UP000267798"/>
    </source>
</evidence>
<dbReference type="SMART" id="SM00062">
    <property type="entry name" value="PBPb"/>
    <property type="match status" value="1"/>
</dbReference>
<organism evidence="8 9">
    <name type="scientific">Paenibacillus pinisoli</name>
    <dbReference type="NCBI Taxonomy" id="1276110"/>
    <lineage>
        <taxon>Bacteria</taxon>
        <taxon>Bacillati</taxon>
        <taxon>Bacillota</taxon>
        <taxon>Bacilli</taxon>
        <taxon>Bacillales</taxon>
        <taxon>Paenibacillaceae</taxon>
        <taxon>Paenibacillus</taxon>
    </lineage>
</organism>
<dbReference type="GO" id="GO:0042626">
    <property type="term" value="F:ATPase-coupled transmembrane transporter activity"/>
    <property type="evidence" value="ECO:0007669"/>
    <property type="project" value="InterPro"/>
</dbReference>
<evidence type="ECO:0000256" key="3">
    <source>
        <dbReference type="ARBA" id="ARBA00022448"/>
    </source>
</evidence>